<comment type="caution">
    <text evidence="2">The sequence shown here is derived from an EMBL/GenBank/DDBJ whole genome shotgun (WGS) entry which is preliminary data.</text>
</comment>
<dbReference type="AlphaFoldDB" id="A0AAV5ADM7"/>
<reference evidence="2" key="1">
    <citation type="submission" date="2021-10" db="EMBL/GenBank/DDBJ databases">
        <title>De novo Genome Assembly of Clathrus columnatus (Basidiomycota, Fungi) Using Illumina and Nanopore Sequence Data.</title>
        <authorList>
            <person name="Ogiso-Tanaka E."/>
            <person name="Itagaki H."/>
            <person name="Hosoya T."/>
            <person name="Hosaka K."/>
        </authorList>
    </citation>
    <scope>NUCLEOTIDE SEQUENCE</scope>
    <source>
        <strain evidence="2">MO-923</strain>
    </source>
</reference>
<feature type="region of interest" description="Disordered" evidence="1">
    <location>
        <begin position="107"/>
        <end position="137"/>
    </location>
</feature>
<gene>
    <name evidence="2" type="ORF">Clacol_005833</name>
</gene>
<protein>
    <submittedName>
        <fullName evidence="2">Uncharacterized protein</fullName>
    </submittedName>
</protein>
<evidence type="ECO:0000256" key="1">
    <source>
        <dbReference type="SAM" id="MobiDB-lite"/>
    </source>
</evidence>
<sequence>MTTGFLPTLLLINNITTVTLDALAFIAVIHRVWGLWKLGRSLDLEGNSNDFITIIFRQDLRRRNAQRSVNNQSAAVQNNPVRTITLIFERMHESIMTEMGERNHHPVHIDLPSASEGGDNSSDDGMHRGTGLNDIMI</sequence>
<proteinExistence type="predicted"/>
<keyword evidence="3" id="KW-1185">Reference proteome</keyword>
<accession>A0AAV5ADM7</accession>
<evidence type="ECO:0000313" key="3">
    <source>
        <dbReference type="Proteomes" id="UP001050691"/>
    </source>
</evidence>
<name>A0AAV5ADM7_9AGAM</name>
<evidence type="ECO:0000313" key="2">
    <source>
        <dbReference type="EMBL" id="GJJ11598.1"/>
    </source>
</evidence>
<dbReference type="EMBL" id="BPWL01000006">
    <property type="protein sequence ID" value="GJJ11598.1"/>
    <property type="molecule type" value="Genomic_DNA"/>
</dbReference>
<organism evidence="2 3">
    <name type="scientific">Clathrus columnatus</name>
    <dbReference type="NCBI Taxonomy" id="1419009"/>
    <lineage>
        <taxon>Eukaryota</taxon>
        <taxon>Fungi</taxon>
        <taxon>Dikarya</taxon>
        <taxon>Basidiomycota</taxon>
        <taxon>Agaricomycotina</taxon>
        <taxon>Agaricomycetes</taxon>
        <taxon>Phallomycetidae</taxon>
        <taxon>Phallales</taxon>
        <taxon>Clathraceae</taxon>
        <taxon>Clathrus</taxon>
    </lineage>
</organism>
<dbReference type="Proteomes" id="UP001050691">
    <property type="component" value="Unassembled WGS sequence"/>
</dbReference>